<dbReference type="Gene3D" id="3.30.565.10">
    <property type="entry name" value="Histidine kinase-like ATPase, C-terminal domain"/>
    <property type="match status" value="1"/>
</dbReference>
<dbReference type="SUPFAM" id="SSF55874">
    <property type="entry name" value="ATPase domain of HSP90 chaperone/DNA topoisomerase II/histidine kinase"/>
    <property type="match status" value="1"/>
</dbReference>
<dbReference type="STRING" id="1173061.A0A0J9XFW8"/>
<comment type="caution">
    <text evidence="7">The sequence shown here is derived from an EMBL/GenBank/DDBJ whole genome shotgun (WGS) entry which is preliminary data.</text>
</comment>
<dbReference type="PROSITE" id="PS00058">
    <property type="entry name" value="DNA_MISMATCH_REPAIR_1"/>
    <property type="match status" value="1"/>
</dbReference>
<dbReference type="InterPro" id="IPR014790">
    <property type="entry name" value="MutL_C"/>
</dbReference>
<dbReference type="Gene3D" id="3.30.230.10">
    <property type="match status" value="1"/>
</dbReference>
<dbReference type="Proteomes" id="UP000242525">
    <property type="component" value="Unassembled WGS sequence"/>
</dbReference>
<keyword evidence="2" id="KW-0227">DNA damage</keyword>
<dbReference type="AlphaFoldDB" id="A0A0J9XFW8"/>
<dbReference type="InterPro" id="IPR002099">
    <property type="entry name" value="MutL/Mlh/PMS"/>
</dbReference>
<dbReference type="InterPro" id="IPR014762">
    <property type="entry name" value="DNA_mismatch_repair_CS"/>
</dbReference>
<accession>A0A0J9XFW8</accession>
<dbReference type="GO" id="GO:0030983">
    <property type="term" value="F:mismatched DNA binding"/>
    <property type="evidence" value="ECO:0007669"/>
    <property type="project" value="InterPro"/>
</dbReference>
<feature type="region of interest" description="Disordered" evidence="4">
    <location>
        <begin position="403"/>
        <end position="495"/>
    </location>
</feature>
<evidence type="ECO:0000256" key="3">
    <source>
        <dbReference type="ARBA" id="ARBA00070941"/>
    </source>
</evidence>
<feature type="compositionally biased region" description="Basic and acidic residues" evidence="4">
    <location>
        <begin position="593"/>
        <end position="603"/>
    </location>
</feature>
<dbReference type="CDD" id="cd16926">
    <property type="entry name" value="HATPase_MutL-MLH-PMS-like"/>
    <property type="match status" value="1"/>
</dbReference>
<organism evidence="7 8">
    <name type="scientific">Geotrichum candidum</name>
    <name type="common">Oospora lactis</name>
    <name type="synonym">Dipodascus geotrichum</name>
    <dbReference type="NCBI Taxonomy" id="1173061"/>
    <lineage>
        <taxon>Eukaryota</taxon>
        <taxon>Fungi</taxon>
        <taxon>Dikarya</taxon>
        <taxon>Ascomycota</taxon>
        <taxon>Saccharomycotina</taxon>
        <taxon>Dipodascomycetes</taxon>
        <taxon>Dipodascales</taxon>
        <taxon>Dipodascaceae</taxon>
        <taxon>Geotrichum</taxon>
    </lineage>
</organism>
<dbReference type="InterPro" id="IPR038973">
    <property type="entry name" value="MutL/Mlh/Pms-like"/>
</dbReference>
<dbReference type="GO" id="GO:0032389">
    <property type="term" value="C:MutLalpha complex"/>
    <property type="evidence" value="ECO:0007669"/>
    <property type="project" value="TreeGrafter"/>
</dbReference>
<dbReference type="PANTHER" id="PTHR10073">
    <property type="entry name" value="DNA MISMATCH REPAIR PROTEIN MLH, PMS, MUTL"/>
    <property type="match status" value="1"/>
</dbReference>
<evidence type="ECO:0000256" key="2">
    <source>
        <dbReference type="ARBA" id="ARBA00022763"/>
    </source>
</evidence>
<dbReference type="SMART" id="SM01340">
    <property type="entry name" value="DNA_mis_repair"/>
    <property type="match status" value="1"/>
</dbReference>
<dbReference type="Gene3D" id="3.30.1370.100">
    <property type="entry name" value="MutL, C-terminal domain, regulatory subdomain"/>
    <property type="match status" value="1"/>
</dbReference>
<dbReference type="InterPro" id="IPR036890">
    <property type="entry name" value="HATPase_C_sf"/>
</dbReference>
<comment type="similarity">
    <text evidence="1">Belongs to the DNA mismatch repair MutL/HexB family.</text>
</comment>
<dbReference type="SUPFAM" id="SSF54211">
    <property type="entry name" value="Ribosomal protein S5 domain 2-like"/>
    <property type="match status" value="1"/>
</dbReference>
<dbReference type="InterPro" id="IPR037198">
    <property type="entry name" value="MutL_C_sf"/>
</dbReference>
<evidence type="ECO:0000259" key="5">
    <source>
        <dbReference type="SMART" id="SM00853"/>
    </source>
</evidence>
<dbReference type="FunFam" id="3.30.1370.100:FF:000001">
    <property type="entry name" value="Mismatch repair endonuclease pms1, putative"/>
    <property type="match status" value="1"/>
</dbReference>
<dbReference type="PANTHER" id="PTHR10073:SF52">
    <property type="entry name" value="MISMATCH REPAIR ENDONUCLEASE PMS2"/>
    <property type="match status" value="1"/>
</dbReference>
<dbReference type="Pfam" id="PF13589">
    <property type="entry name" value="HATPase_c_3"/>
    <property type="match status" value="1"/>
</dbReference>
<evidence type="ECO:0000256" key="1">
    <source>
        <dbReference type="ARBA" id="ARBA00006082"/>
    </source>
</evidence>
<dbReference type="GO" id="GO:0016887">
    <property type="term" value="F:ATP hydrolysis activity"/>
    <property type="evidence" value="ECO:0007669"/>
    <property type="project" value="InterPro"/>
</dbReference>
<dbReference type="Gene3D" id="3.30.1540.20">
    <property type="entry name" value="MutL, C-terminal domain, dimerisation subdomain"/>
    <property type="match status" value="1"/>
</dbReference>
<dbReference type="OrthoDB" id="10263226at2759"/>
<feature type="compositionally biased region" description="Basic and acidic residues" evidence="4">
    <location>
        <begin position="571"/>
        <end position="581"/>
    </location>
</feature>
<dbReference type="GO" id="GO:0000710">
    <property type="term" value="P:meiotic mismatch repair"/>
    <property type="evidence" value="ECO:0007669"/>
    <property type="project" value="UniProtKB-ARBA"/>
</dbReference>
<evidence type="ECO:0000256" key="4">
    <source>
        <dbReference type="SAM" id="MobiDB-lite"/>
    </source>
</evidence>
<feature type="domain" description="DNA mismatch repair protein S5" evidence="6">
    <location>
        <begin position="220"/>
        <end position="362"/>
    </location>
</feature>
<sequence length="925" mass="103425">MTNEQKIKAINSSSVHQLTSGQVVIDLASSVKELVENSLDAHATSIEVKFKNYGLDSIEVIDNGDGINKADFEGIGLKHHTSKLRTFENLTMVTTFGFRGEALSSLCALANVAVITCTKNDAPLATKLELDIDGKIKNKSVSSGKTGTAVTVSDIFHALPVRRKDLQKNIKREFAKAITLLQAYAIICTGVRILVSNVLPKGKTSIMIASNSNKTLKDTISSIYGTASIESLMPLNISFDMVHNTRFLKFLGGENWRENNETSTVRIEGYISKPIFGKGRSSGDRQLCYINSRPCVLPQITKAVNEVYKNFNTTQLPFFVLNFKLDTNKYDVNVSPDKRTILLHGENMLIELIREHLTIEFEEIGHSVPKNKTLSPIDSNISQSGKSQSRLFSSLVSNFSNAPASSKAKNASQPFINDDNNVVEPGSEKEILNDISKLPKKRNDNRSKETTAVPPEDMESENSRIAPSEDEDEDLFVSTSDSFSEPTKRTTARRSSTTIVDFDHLPMKQNHFDYNEPVEITLSSQNGKTREFVQVSKNSKANSRARSSTRSKATKSDRSLEDFGEVLGYEGLDKENDHTGEEELNLENEENSIGEHQDHRCSSDGENLNLDQDEKIKSLQEETETLLELEDSSSNPIKISMSQRIKSVARHRTHSLDLPVPASMDAIRSRHKRLTKVVATNESLKKTKNNGSTSLSDIPISNIADDEDIVEGMLNLSIHKNDFLKMNLVGQFNLGFILVTKLNEKTGQKDLFIVDQHASDEIYNFERLQRDTIIQNQPMVVPLSLDLTAMDELTVINNLPIFEANGFKLTVDEEMPPGKKCKVVSMPLSKSTSFDTKDIHELIHLIFNHPGNPHIKCSKLRSMFAMRACRSSIMIGKPLTPKIMNRTIRHLSELNKPWNCPHGRPTMRHLVNLSQFEGKYKDLEL</sequence>
<feature type="compositionally biased region" description="Low complexity" evidence="4">
    <location>
        <begin position="536"/>
        <end position="546"/>
    </location>
</feature>
<keyword evidence="7" id="KW-0547">Nucleotide-binding</keyword>
<dbReference type="GO" id="GO:0005524">
    <property type="term" value="F:ATP binding"/>
    <property type="evidence" value="ECO:0007669"/>
    <property type="project" value="UniProtKB-KW"/>
</dbReference>
<dbReference type="InterPro" id="IPR042120">
    <property type="entry name" value="MutL_C_dimsub"/>
</dbReference>
<dbReference type="GO" id="GO:0140664">
    <property type="term" value="F:ATP-dependent DNA damage sensor activity"/>
    <property type="evidence" value="ECO:0007669"/>
    <property type="project" value="InterPro"/>
</dbReference>
<dbReference type="InterPro" id="IPR013507">
    <property type="entry name" value="DNA_mismatch_S5_2-like"/>
</dbReference>
<keyword evidence="8" id="KW-1185">Reference proteome</keyword>
<dbReference type="SUPFAM" id="SSF118116">
    <property type="entry name" value="DNA mismatch repair protein MutL"/>
    <property type="match status" value="1"/>
</dbReference>
<dbReference type="NCBIfam" id="TIGR00585">
    <property type="entry name" value="mutl"/>
    <property type="match status" value="1"/>
</dbReference>
<keyword evidence="7" id="KW-0067">ATP-binding</keyword>
<feature type="domain" description="MutL C-terminal dimerisation" evidence="5">
    <location>
        <begin position="728"/>
        <end position="879"/>
    </location>
</feature>
<feature type="compositionally biased region" description="Acidic residues" evidence="4">
    <location>
        <begin position="582"/>
        <end position="592"/>
    </location>
</feature>
<proteinExistence type="inferred from homology"/>
<dbReference type="InterPro" id="IPR020568">
    <property type="entry name" value="Ribosomal_Su5_D2-typ_SF"/>
</dbReference>
<protein>
    <recommendedName>
        <fullName evidence="3">DNA mismatch repair protein PMS1</fullName>
    </recommendedName>
</protein>
<evidence type="ECO:0000259" key="6">
    <source>
        <dbReference type="SMART" id="SM01340"/>
    </source>
</evidence>
<gene>
    <name evidence="7" type="ORF">BN980_GECA12s02287g</name>
</gene>
<evidence type="ECO:0000313" key="8">
    <source>
        <dbReference type="Proteomes" id="UP000242525"/>
    </source>
</evidence>
<name>A0A0J9XFW8_GEOCN</name>
<dbReference type="EMBL" id="CCBN010000012">
    <property type="protein sequence ID" value="CDO55780.1"/>
    <property type="molecule type" value="Genomic_DNA"/>
</dbReference>
<evidence type="ECO:0000313" key="7">
    <source>
        <dbReference type="EMBL" id="CDO55780.1"/>
    </source>
</evidence>
<dbReference type="CDD" id="cd03484">
    <property type="entry name" value="MutL_Trans_hPMS_2_like"/>
    <property type="match status" value="1"/>
</dbReference>
<feature type="region of interest" description="Disordered" evidence="4">
    <location>
        <begin position="523"/>
        <end position="608"/>
    </location>
</feature>
<dbReference type="FunFam" id="3.30.565.10:FF:000014">
    <property type="entry name" value="Mismatch repair endonuclease pms1, putative"/>
    <property type="match status" value="1"/>
</dbReference>
<feature type="compositionally biased region" description="Low complexity" evidence="4">
    <location>
        <begin position="403"/>
        <end position="412"/>
    </location>
</feature>
<dbReference type="Pfam" id="PF08676">
    <property type="entry name" value="MutL_C"/>
    <property type="match status" value="1"/>
</dbReference>
<dbReference type="Pfam" id="PF01119">
    <property type="entry name" value="DNA_mis_repair"/>
    <property type="match status" value="1"/>
</dbReference>
<dbReference type="InterPro" id="IPR042121">
    <property type="entry name" value="MutL_C_regsub"/>
</dbReference>
<reference evidence="7" key="1">
    <citation type="submission" date="2014-03" db="EMBL/GenBank/DDBJ databases">
        <authorList>
            <person name="Casaregola S."/>
        </authorList>
    </citation>
    <scope>NUCLEOTIDE SEQUENCE [LARGE SCALE GENOMIC DNA]</scope>
    <source>
        <strain evidence="7">CLIB 918</strain>
    </source>
</reference>
<dbReference type="SMART" id="SM00853">
    <property type="entry name" value="MutL_C"/>
    <property type="match status" value="1"/>
</dbReference>
<dbReference type="InterPro" id="IPR014721">
    <property type="entry name" value="Ribsml_uS5_D2-typ_fold_subgr"/>
</dbReference>